<dbReference type="Proteomes" id="UP000198398">
    <property type="component" value="Chromosome"/>
</dbReference>
<dbReference type="KEGG" id="brv:CFK39_13665"/>
<evidence type="ECO:0000313" key="1">
    <source>
        <dbReference type="EMBL" id="ASK66684.1"/>
    </source>
</evidence>
<accession>A0A220UEM1</accession>
<dbReference type="RefSeq" id="WP_089065921.1">
    <property type="nucleotide sequence ID" value="NZ_CP022316.1"/>
</dbReference>
<proteinExistence type="predicted"/>
<dbReference type="EMBL" id="CP022316">
    <property type="protein sequence ID" value="ASK66684.1"/>
    <property type="molecule type" value="Genomic_DNA"/>
</dbReference>
<name>A0A220UEM1_9MICO</name>
<sequence length="136" mass="14687">MATRSRGRRAVRAGTALVAVLLTAAVVVYGVWAGYLWVFASEGAVPPQSRIPDLPAGTEIVGSTTECASGGCWREVSLAPAPHSSPRELAETLGLERTEQRYPWSLRDPHSVRAWADADGDRLVVSLRYWGAELTP</sequence>
<reference evidence="2" key="1">
    <citation type="submission" date="2017-07" db="EMBL/GenBank/DDBJ databases">
        <title>Brachybacterium sp. VR2415.</title>
        <authorList>
            <person name="Tak E.J."/>
            <person name="Bae J.-W."/>
        </authorList>
    </citation>
    <scope>NUCLEOTIDE SEQUENCE [LARGE SCALE GENOMIC DNA]</scope>
    <source>
        <strain evidence="2">VR2415</strain>
    </source>
</reference>
<organism evidence="1 2">
    <name type="scientific">Brachybacterium avium</name>
    <dbReference type="NCBI Taxonomy" id="2017485"/>
    <lineage>
        <taxon>Bacteria</taxon>
        <taxon>Bacillati</taxon>
        <taxon>Actinomycetota</taxon>
        <taxon>Actinomycetes</taxon>
        <taxon>Micrococcales</taxon>
        <taxon>Dermabacteraceae</taxon>
        <taxon>Brachybacterium</taxon>
    </lineage>
</organism>
<dbReference type="AlphaFoldDB" id="A0A220UEM1"/>
<gene>
    <name evidence="1" type="ORF">CFK39_13665</name>
</gene>
<evidence type="ECO:0000313" key="2">
    <source>
        <dbReference type="Proteomes" id="UP000198398"/>
    </source>
</evidence>
<keyword evidence="2" id="KW-1185">Reference proteome</keyword>
<dbReference type="OrthoDB" id="3384074at2"/>
<protein>
    <submittedName>
        <fullName evidence="1">Uncharacterized protein</fullName>
    </submittedName>
</protein>